<evidence type="ECO:0000256" key="3">
    <source>
        <dbReference type="ARBA" id="ARBA00023163"/>
    </source>
</evidence>
<sequence length="333" mass="36879">MKLTIYTVAQEAGVSIATVSKVINNTGRISEKTRQKVLKTMERLNYHPSTVASALTGKGTKNIGLLVPDVANPFFAEITRSIEDYSNSLDYGVMICSTDNKSERERKYVSLLLRQKIDGIILASNFQNEELIQELLDKKVPIVLLAQEVPSMSIASVTIDDFKGGSIAMQHLLSLGHRNIGIITENNRSGKKRLHAYRQMLEEYGVEVDESYIMKCEASISDGAYYGEKLLRHPSRPTAIFACNDMIALGVMTAARNAGISIPDELSVIGFDNTIMSTVTVPLLTTVSQPIREMGRKTVQLLMEDIEKGDAFKQSILYSPELVVRQSTALQKQ</sequence>
<dbReference type="CDD" id="cd01392">
    <property type="entry name" value="HTH_LacI"/>
    <property type="match status" value="1"/>
</dbReference>
<evidence type="ECO:0000256" key="1">
    <source>
        <dbReference type="ARBA" id="ARBA00023015"/>
    </source>
</evidence>
<keyword evidence="2 5" id="KW-0238">DNA-binding</keyword>
<dbReference type="Gene3D" id="3.40.50.2300">
    <property type="match status" value="2"/>
</dbReference>
<feature type="domain" description="HTH lacI-type" evidence="4">
    <location>
        <begin position="3"/>
        <end position="57"/>
    </location>
</feature>
<dbReference type="InterPro" id="IPR010982">
    <property type="entry name" value="Lambda_DNA-bd_dom_sf"/>
</dbReference>
<dbReference type="PROSITE" id="PS50932">
    <property type="entry name" value="HTH_LACI_2"/>
    <property type="match status" value="1"/>
</dbReference>
<evidence type="ECO:0000259" key="4">
    <source>
        <dbReference type="PROSITE" id="PS50932"/>
    </source>
</evidence>
<dbReference type="InterPro" id="IPR046335">
    <property type="entry name" value="LacI/GalR-like_sensor"/>
</dbReference>
<dbReference type="SMART" id="SM00354">
    <property type="entry name" value="HTH_LACI"/>
    <property type="match status" value="1"/>
</dbReference>
<accession>A0ABV5WEW8</accession>
<dbReference type="PANTHER" id="PTHR30146:SF147">
    <property type="entry name" value="HTH-TYPE TRANSCRIPTIONAL REGULATOR DEGA"/>
    <property type="match status" value="1"/>
</dbReference>
<dbReference type="SUPFAM" id="SSF53822">
    <property type="entry name" value="Periplasmic binding protein-like I"/>
    <property type="match status" value="1"/>
</dbReference>
<dbReference type="Gene3D" id="1.10.260.40">
    <property type="entry name" value="lambda repressor-like DNA-binding domains"/>
    <property type="match status" value="1"/>
</dbReference>
<dbReference type="Pfam" id="PF00356">
    <property type="entry name" value="LacI"/>
    <property type="match status" value="1"/>
</dbReference>
<evidence type="ECO:0000313" key="6">
    <source>
        <dbReference type="Proteomes" id="UP001589609"/>
    </source>
</evidence>
<dbReference type="Pfam" id="PF13377">
    <property type="entry name" value="Peripla_BP_3"/>
    <property type="match status" value="1"/>
</dbReference>
<organism evidence="5 6">
    <name type="scientific">Ectobacillus funiculus</name>
    <dbReference type="NCBI Taxonomy" id="137993"/>
    <lineage>
        <taxon>Bacteria</taxon>
        <taxon>Bacillati</taxon>
        <taxon>Bacillota</taxon>
        <taxon>Bacilli</taxon>
        <taxon>Bacillales</taxon>
        <taxon>Bacillaceae</taxon>
        <taxon>Ectobacillus</taxon>
    </lineage>
</organism>
<evidence type="ECO:0000256" key="2">
    <source>
        <dbReference type="ARBA" id="ARBA00023125"/>
    </source>
</evidence>
<gene>
    <name evidence="5" type="ORF">ACFFMS_09140</name>
</gene>
<keyword evidence="6" id="KW-1185">Reference proteome</keyword>
<dbReference type="Proteomes" id="UP001589609">
    <property type="component" value="Unassembled WGS sequence"/>
</dbReference>
<reference evidence="5 6" key="1">
    <citation type="submission" date="2024-09" db="EMBL/GenBank/DDBJ databases">
        <authorList>
            <person name="Sun Q."/>
            <person name="Mori K."/>
        </authorList>
    </citation>
    <scope>NUCLEOTIDE SEQUENCE [LARGE SCALE GENOMIC DNA]</scope>
    <source>
        <strain evidence="5 6">JCM 11201</strain>
    </source>
</reference>
<keyword evidence="3" id="KW-0804">Transcription</keyword>
<protein>
    <submittedName>
        <fullName evidence="5">LacI family DNA-binding transcriptional regulator</fullName>
    </submittedName>
</protein>
<name>A0ABV5WEW8_9BACI</name>
<dbReference type="PANTHER" id="PTHR30146">
    <property type="entry name" value="LACI-RELATED TRANSCRIPTIONAL REPRESSOR"/>
    <property type="match status" value="1"/>
</dbReference>
<proteinExistence type="predicted"/>
<evidence type="ECO:0000313" key="5">
    <source>
        <dbReference type="EMBL" id="MFB9758661.1"/>
    </source>
</evidence>
<dbReference type="InterPro" id="IPR000843">
    <property type="entry name" value="HTH_LacI"/>
</dbReference>
<dbReference type="GO" id="GO:0003677">
    <property type="term" value="F:DNA binding"/>
    <property type="evidence" value="ECO:0007669"/>
    <property type="project" value="UniProtKB-KW"/>
</dbReference>
<dbReference type="EMBL" id="JBHMAF010000038">
    <property type="protein sequence ID" value="MFB9758661.1"/>
    <property type="molecule type" value="Genomic_DNA"/>
</dbReference>
<keyword evidence="1" id="KW-0805">Transcription regulation</keyword>
<dbReference type="InterPro" id="IPR028082">
    <property type="entry name" value="Peripla_BP_I"/>
</dbReference>
<dbReference type="RefSeq" id="WP_379948953.1">
    <property type="nucleotide sequence ID" value="NZ_JBHMAF010000038.1"/>
</dbReference>
<comment type="caution">
    <text evidence="5">The sequence shown here is derived from an EMBL/GenBank/DDBJ whole genome shotgun (WGS) entry which is preliminary data.</text>
</comment>
<dbReference type="CDD" id="cd06267">
    <property type="entry name" value="PBP1_LacI_sugar_binding-like"/>
    <property type="match status" value="1"/>
</dbReference>
<dbReference type="SUPFAM" id="SSF47413">
    <property type="entry name" value="lambda repressor-like DNA-binding domains"/>
    <property type="match status" value="1"/>
</dbReference>